<reference evidence="6 7" key="1">
    <citation type="submission" date="2008-03" db="EMBL/GenBank/DDBJ databases">
        <title>Sequencing of the draft genome and assembly of Burkholderia ambifaria MEX-5.</title>
        <authorList>
            <consortium name="US DOE Joint Genome Institute (JGI-PGF)"/>
            <person name="Copeland A."/>
            <person name="Lucas S."/>
            <person name="Lapidus A."/>
            <person name="Glavina del Rio T."/>
            <person name="Dalin E."/>
            <person name="Tice H."/>
            <person name="Bruce D."/>
            <person name="Goodwin L."/>
            <person name="Pitluck S."/>
            <person name="Larimer F."/>
            <person name="Land M.L."/>
            <person name="Hauser L."/>
            <person name="Tiedje J."/>
            <person name="Richardson P."/>
        </authorList>
    </citation>
    <scope>NUCLEOTIDE SEQUENCE [LARGE SCALE GENOMIC DNA]</scope>
    <source>
        <strain evidence="6 7">MEX-5</strain>
    </source>
</reference>
<dbReference type="InterPro" id="IPR005119">
    <property type="entry name" value="LysR_subst-bd"/>
</dbReference>
<dbReference type="InterPro" id="IPR036388">
    <property type="entry name" value="WH-like_DNA-bd_sf"/>
</dbReference>
<proteinExistence type="inferred from homology"/>
<feature type="domain" description="HTH lysR-type" evidence="5">
    <location>
        <begin position="1"/>
        <end position="59"/>
    </location>
</feature>
<dbReference type="PATRIC" id="fig|396597.7.peg.6820"/>
<evidence type="ECO:0000256" key="1">
    <source>
        <dbReference type="ARBA" id="ARBA00009437"/>
    </source>
</evidence>
<dbReference type="InterPro" id="IPR036390">
    <property type="entry name" value="WH_DNA-bd_sf"/>
</dbReference>
<dbReference type="PANTHER" id="PTHR30537">
    <property type="entry name" value="HTH-TYPE TRANSCRIPTIONAL REGULATOR"/>
    <property type="match status" value="1"/>
</dbReference>
<dbReference type="GO" id="GO:0006351">
    <property type="term" value="P:DNA-templated transcription"/>
    <property type="evidence" value="ECO:0007669"/>
    <property type="project" value="TreeGrafter"/>
</dbReference>
<evidence type="ECO:0000256" key="4">
    <source>
        <dbReference type="ARBA" id="ARBA00023163"/>
    </source>
</evidence>
<dbReference type="AlphaFoldDB" id="B1T114"/>
<organism evidence="6 7">
    <name type="scientific">Burkholderia ambifaria MEX-5</name>
    <dbReference type="NCBI Taxonomy" id="396597"/>
    <lineage>
        <taxon>Bacteria</taxon>
        <taxon>Pseudomonadati</taxon>
        <taxon>Pseudomonadota</taxon>
        <taxon>Betaproteobacteria</taxon>
        <taxon>Burkholderiales</taxon>
        <taxon>Burkholderiaceae</taxon>
        <taxon>Burkholderia</taxon>
        <taxon>Burkholderia cepacia complex</taxon>
    </lineage>
</organism>
<comment type="caution">
    <text evidence="6">The sequence shown here is derived from an EMBL/GenBank/DDBJ whole genome shotgun (WGS) entry which is preliminary data.</text>
</comment>
<keyword evidence="3" id="KW-0238">DNA-binding</keyword>
<dbReference type="SUPFAM" id="SSF53850">
    <property type="entry name" value="Periplasmic binding protein-like II"/>
    <property type="match status" value="1"/>
</dbReference>
<dbReference type="Proteomes" id="UP000004814">
    <property type="component" value="Unassembled WGS sequence"/>
</dbReference>
<dbReference type="InterPro" id="IPR000847">
    <property type="entry name" value="LysR_HTH_N"/>
</dbReference>
<dbReference type="GO" id="GO:0003700">
    <property type="term" value="F:DNA-binding transcription factor activity"/>
    <property type="evidence" value="ECO:0007669"/>
    <property type="project" value="InterPro"/>
</dbReference>
<dbReference type="PANTHER" id="PTHR30537:SF35">
    <property type="entry name" value="TRANSCRIPTIONAL REGULATORY PROTEIN"/>
    <property type="match status" value="1"/>
</dbReference>
<dbReference type="Pfam" id="PF00126">
    <property type="entry name" value="HTH_1"/>
    <property type="match status" value="1"/>
</dbReference>
<keyword evidence="2" id="KW-0805">Transcription regulation</keyword>
<dbReference type="SUPFAM" id="SSF46785">
    <property type="entry name" value="Winged helix' DNA-binding domain"/>
    <property type="match status" value="1"/>
</dbReference>
<evidence type="ECO:0000313" key="7">
    <source>
        <dbReference type="Proteomes" id="UP000004814"/>
    </source>
</evidence>
<name>B1T114_9BURK</name>
<dbReference type="RefSeq" id="WP_006757466.1">
    <property type="nucleotide sequence ID" value="NZ_ABLK01000030.1"/>
</dbReference>
<dbReference type="InterPro" id="IPR058163">
    <property type="entry name" value="LysR-type_TF_proteobact-type"/>
</dbReference>
<keyword evidence="4" id="KW-0804">Transcription</keyword>
<gene>
    <name evidence="6" type="ORF">BamMEX5DRAFT_1480</name>
</gene>
<accession>B1T114</accession>
<protein>
    <submittedName>
        <fullName evidence="6">Transcriptional regulator, LysR family</fullName>
    </submittedName>
</protein>
<evidence type="ECO:0000313" key="6">
    <source>
        <dbReference type="EMBL" id="EDT42737.1"/>
    </source>
</evidence>
<sequence>MDTLLSMRIFSHVVETGSFSAAAGHMECSKAWVSRAVSMLEDRLRARLLNRTTRSLSLTESGQRYYARCKQVLADLDDAEAEAGGAYTVPHGTLHVHCSPELGLRRFTQCLVEYQRQHPSVKVHVTFIPGAAHLINDRVDVSIVPTASLPDSGNVSRIVGQIEHVLVAEPKYLQTSRIDTFEQVAPHALTPIPARVATPKRHARLTIVKPASANNDGPFVIDDVDATRFAVLAGAGVAALPLHCVIDDIRQGTLVRLFPDHRLERTHVFVLYASRRHVDAKIRTFVDFMAARLIDVLQAASCPTAADVSEPIACLEHPARARADVRAGQREA</sequence>
<dbReference type="EMBL" id="ABLK01000030">
    <property type="protein sequence ID" value="EDT42737.1"/>
    <property type="molecule type" value="Genomic_DNA"/>
</dbReference>
<dbReference type="Gene3D" id="3.40.190.290">
    <property type="match status" value="1"/>
</dbReference>
<dbReference type="GO" id="GO:0043565">
    <property type="term" value="F:sequence-specific DNA binding"/>
    <property type="evidence" value="ECO:0007669"/>
    <property type="project" value="TreeGrafter"/>
</dbReference>
<dbReference type="Pfam" id="PF03466">
    <property type="entry name" value="LysR_substrate"/>
    <property type="match status" value="1"/>
</dbReference>
<dbReference type="PROSITE" id="PS50931">
    <property type="entry name" value="HTH_LYSR"/>
    <property type="match status" value="1"/>
</dbReference>
<evidence type="ECO:0000256" key="2">
    <source>
        <dbReference type="ARBA" id="ARBA00023015"/>
    </source>
</evidence>
<evidence type="ECO:0000259" key="5">
    <source>
        <dbReference type="PROSITE" id="PS50931"/>
    </source>
</evidence>
<comment type="similarity">
    <text evidence="1">Belongs to the LysR transcriptional regulatory family.</text>
</comment>
<dbReference type="Gene3D" id="1.10.10.10">
    <property type="entry name" value="Winged helix-like DNA-binding domain superfamily/Winged helix DNA-binding domain"/>
    <property type="match status" value="1"/>
</dbReference>
<dbReference type="FunFam" id="1.10.10.10:FF:000001">
    <property type="entry name" value="LysR family transcriptional regulator"/>
    <property type="match status" value="1"/>
</dbReference>
<evidence type="ECO:0000256" key="3">
    <source>
        <dbReference type="ARBA" id="ARBA00023125"/>
    </source>
</evidence>